<evidence type="ECO:0008006" key="3">
    <source>
        <dbReference type="Google" id="ProtNLM"/>
    </source>
</evidence>
<dbReference type="AlphaFoldDB" id="A0A067C0C3"/>
<dbReference type="Proteomes" id="UP000030745">
    <property type="component" value="Unassembled WGS sequence"/>
</dbReference>
<dbReference type="EMBL" id="KK583318">
    <property type="protein sequence ID" value="KDO20247.1"/>
    <property type="molecule type" value="Genomic_DNA"/>
</dbReference>
<dbReference type="CDD" id="cd00167">
    <property type="entry name" value="SANT"/>
    <property type="match status" value="1"/>
</dbReference>
<dbReference type="KEGG" id="spar:SPRG_14493"/>
<dbReference type="VEuPathDB" id="FungiDB:SPRG_14493"/>
<dbReference type="GeneID" id="24136294"/>
<evidence type="ECO:0000313" key="1">
    <source>
        <dbReference type="EMBL" id="KDO20247.1"/>
    </source>
</evidence>
<sequence>MLMELRILAIDLDMDGTHASWSRHEDALLCAALHLFPSGPYDVLADWVPTRSPGDIRDRLRHAASPRETCCDLACLVPASACSSLDMESPRSRAVHDCEVFEI</sequence>
<proteinExistence type="predicted"/>
<keyword evidence="2" id="KW-1185">Reference proteome</keyword>
<dbReference type="Gene3D" id="1.10.10.60">
    <property type="entry name" value="Homeodomain-like"/>
    <property type="match status" value="1"/>
</dbReference>
<name>A0A067C0C3_SAPPC</name>
<dbReference type="SUPFAM" id="SSF46689">
    <property type="entry name" value="Homeodomain-like"/>
    <property type="match status" value="1"/>
</dbReference>
<reference evidence="1 2" key="1">
    <citation type="journal article" date="2013" name="PLoS Genet.">
        <title>Distinctive expansion of potential virulence genes in the genome of the oomycete fish pathogen Saprolegnia parasitica.</title>
        <authorList>
            <person name="Jiang R.H."/>
            <person name="de Bruijn I."/>
            <person name="Haas B.J."/>
            <person name="Belmonte R."/>
            <person name="Lobach L."/>
            <person name="Christie J."/>
            <person name="van den Ackerveken G."/>
            <person name="Bottin A."/>
            <person name="Bulone V."/>
            <person name="Diaz-Moreno S.M."/>
            <person name="Dumas B."/>
            <person name="Fan L."/>
            <person name="Gaulin E."/>
            <person name="Govers F."/>
            <person name="Grenville-Briggs L.J."/>
            <person name="Horner N.R."/>
            <person name="Levin J.Z."/>
            <person name="Mammella M."/>
            <person name="Meijer H.J."/>
            <person name="Morris P."/>
            <person name="Nusbaum C."/>
            <person name="Oome S."/>
            <person name="Phillips A.J."/>
            <person name="van Rooyen D."/>
            <person name="Rzeszutek E."/>
            <person name="Saraiva M."/>
            <person name="Secombes C.J."/>
            <person name="Seidl M.F."/>
            <person name="Snel B."/>
            <person name="Stassen J.H."/>
            <person name="Sykes S."/>
            <person name="Tripathy S."/>
            <person name="van den Berg H."/>
            <person name="Vega-Arreguin J.C."/>
            <person name="Wawra S."/>
            <person name="Young S.K."/>
            <person name="Zeng Q."/>
            <person name="Dieguez-Uribeondo J."/>
            <person name="Russ C."/>
            <person name="Tyler B.M."/>
            <person name="van West P."/>
        </authorList>
    </citation>
    <scope>NUCLEOTIDE SEQUENCE [LARGE SCALE GENOMIC DNA]</scope>
    <source>
        <strain evidence="1 2">CBS 223.65</strain>
    </source>
</reference>
<dbReference type="InterPro" id="IPR001005">
    <property type="entry name" value="SANT/Myb"/>
</dbReference>
<gene>
    <name evidence="1" type="ORF">SPRG_14493</name>
</gene>
<evidence type="ECO:0000313" key="2">
    <source>
        <dbReference type="Proteomes" id="UP000030745"/>
    </source>
</evidence>
<protein>
    <recommendedName>
        <fullName evidence="3">Myb-like domain-containing protein</fullName>
    </recommendedName>
</protein>
<dbReference type="RefSeq" id="XP_012209059.1">
    <property type="nucleotide sequence ID" value="XM_012353669.1"/>
</dbReference>
<dbReference type="InterPro" id="IPR009057">
    <property type="entry name" value="Homeodomain-like_sf"/>
</dbReference>
<organism evidence="1 2">
    <name type="scientific">Saprolegnia parasitica (strain CBS 223.65)</name>
    <dbReference type="NCBI Taxonomy" id="695850"/>
    <lineage>
        <taxon>Eukaryota</taxon>
        <taxon>Sar</taxon>
        <taxon>Stramenopiles</taxon>
        <taxon>Oomycota</taxon>
        <taxon>Saprolegniomycetes</taxon>
        <taxon>Saprolegniales</taxon>
        <taxon>Saprolegniaceae</taxon>
        <taxon>Saprolegnia</taxon>
    </lineage>
</organism>
<accession>A0A067C0C3</accession>